<dbReference type="EMBL" id="JALXSQ010000004">
    <property type="protein sequence ID" value="MCT2042098.1"/>
    <property type="molecule type" value="Genomic_DNA"/>
</dbReference>
<evidence type="ECO:0000313" key="2">
    <source>
        <dbReference type="EMBL" id="MCT2042098.1"/>
    </source>
</evidence>
<keyword evidence="3" id="KW-1185">Reference proteome</keyword>
<proteinExistence type="predicted"/>
<name>A0ABT2HUU6_9MICO</name>
<evidence type="ECO:0000313" key="3">
    <source>
        <dbReference type="Proteomes" id="UP001525379"/>
    </source>
</evidence>
<sequence>MYGAIWRALPGPWFVKLLFALIFIVTAIIVLVAWVFPWADLMFLPQDVTVGALAKTAVLPLS</sequence>
<protein>
    <submittedName>
        <fullName evidence="2">Uncharacterized protein</fullName>
    </submittedName>
</protein>
<feature type="transmembrane region" description="Helical" evidence="1">
    <location>
        <begin position="13"/>
        <end position="36"/>
    </location>
</feature>
<evidence type="ECO:0000256" key="1">
    <source>
        <dbReference type="SAM" id="Phobius"/>
    </source>
</evidence>
<keyword evidence="1" id="KW-0472">Membrane</keyword>
<gene>
    <name evidence="2" type="ORF">M3D15_01900</name>
</gene>
<comment type="caution">
    <text evidence="2">The sequence shown here is derived from an EMBL/GenBank/DDBJ whole genome shotgun (WGS) entry which is preliminary data.</text>
</comment>
<dbReference type="RefSeq" id="WP_066080052.1">
    <property type="nucleotide sequence ID" value="NZ_JAFDPW010000004.1"/>
</dbReference>
<organism evidence="2 3">
    <name type="scientific">Pseudoclavibacter albus</name>
    <dbReference type="NCBI Taxonomy" id="272241"/>
    <lineage>
        <taxon>Bacteria</taxon>
        <taxon>Bacillati</taxon>
        <taxon>Actinomycetota</taxon>
        <taxon>Actinomycetes</taxon>
        <taxon>Micrococcales</taxon>
        <taxon>Microbacteriaceae</taxon>
        <taxon>Pseudoclavibacter</taxon>
    </lineage>
</organism>
<accession>A0ABT2HUU6</accession>
<dbReference type="Proteomes" id="UP001525379">
    <property type="component" value="Unassembled WGS sequence"/>
</dbReference>
<keyword evidence="1" id="KW-0812">Transmembrane</keyword>
<keyword evidence="1" id="KW-1133">Transmembrane helix</keyword>
<reference evidence="2 3" key="1">
    <citation type="submission" date="2022-04" db="EMBL/GenBank/DDBJ databases">
        <title>Human microbiome associated bacterial genomes.</title>
        <authorList>
            <person name="Sandstrom S."/>
            <person name="Salamzade R."/>
            <person name="Kalan L.R."/>
        </authorList>
    </citation>
    <scope>NUCLEOTIDE SEQUENCE [LARGE SCALE GENOMIC DNA]</scope>
    <source>
        <strain evidence="3">p3-SID1799</strain>
    </source>
</reference>